<protein>
    <recommendedName>
        <fullName evidence="2">glutathione-specific gamma-glutamylcyclotransferase</fullName>
        <ecNumber evidence="2">4.3.2.7</ecNumber>
    </recommendedName>
    <alternativeName>
        <fullName evidence="4">Cation transport regulator-like protein 2</fullName>
    </alternativeName>
</protein>
<evidence type="ECO:0000256" key="1">
    <source>
        <dbReference type="ARBA" id="ARBA00009662"/>
    </source>
</evidence>
<comment type="catalytic activity">
    <reaction evidence="6">
        <text>glutathione = L-cysteinylglycine + 5-oxo-L-proline</text>
        <dbReference type="Rhea" id="RHEA:47724"/>
        <dbReference type="ChEBI" id="CHEBI:57925"/>
        <dbReference type="ChEBI" id="CHEBI:58402"/>
        <dbReference type="ChEBI" id="CHEBI:61694"/>
        <dbReference type="EC" id="4.3.2.7"/>
    </reaction>
</comment>
<dbReference type="OMA" id="DHREKDG"/>
<dbReference type="InterPro" id="IPR036568">
    <property type="entry name" value="GGCT-like_sf"/>
</dbReference>
<dbReference type="Gene3D" id="3.10.490.10">
    <property type="entry name" value="Gamma-glutamyl cyclotransferase-like"/>
    <property type="match status" value="1"/>
</dbReference>
<dbReference type="InterPro" id="IPR013024">
    <property type="entry name" value="GGCT-like"/>
</dbReference>
<evidence type="ECO:0000256" key="6">
    <source>
        <dbReference type="ARBA" id="ARBA00048073"/>
    </source>
</evidence>
<dbReference type="Proteomes" id="UP000015103">
    <property type="component" value="Unassembled WGS sequence"/>
</dbReference>
<dbReference type="EC" id="4.3.2.7" evidence="2"/>
<dbReference type="InParanoid" id="R4G345"/>
<organism evidence="7">
    <name type="scientific">Rhodnius prolixus</name>
    <name type="common">Triatomid bug</name>
    <dbReference type="NCBI Taxonomy" id="13249"/>
    <lineage>
        <taxon>Eukaryota</taxon>
        <taxon>Metazoa</taxon>
        <taxon>Ecdysozoa</taxon>
        <taxon>Arthropoda</taxon>
        <taxon>Hexapoda</taxon>
        <taxon>Insecta</taxon>
        <taxon>Pterygota</taxon>
        <taxon>Neoptera</taxon>
        <taxon>Paraneoptera</taxon>
        <taxon>Hemiptera</taxon>
        <taxon>Heteroptera</taxon>
        <taxon>Panheteroptera</taxon>
        <taxon>Cimicomorpha</taxon>
        <taxon>Reduviidae</taxon>
        <taxon>Triatominae</taxon>
        <taxon>Rhodnius</taxon>
    </lineage>
</organism>
<proteinExistence type="evidence at transcript level"/>
<dbReference type="HOGENOM" id="CLU_070703_2_2_1"/>
<dbReference type="AlphaFoldDB" id="R4G345"/>
<evidence type="ECO:0000256" key="3">
    <source>
        <dbReference type="ARBA" id="ARBA00023239"/>
    </source>
</evidence>
<dbReference type="RefSeq" id="XP_073980336.1">
    <property type="nucleotide sequence ID" value="XM_074124235.1"/>
</dbReference>
<evidence type="ECO:0000256" key="2">
    <source>
        <dbReference type="ARBA" id="ARBA00012344"/>
    </source>
</evidence>
<dbReference type="GO" id="GO:0061928">
    <property type="term" value="F:glutathione specific gamma-glutamylcyclotransferase activity"/>
    <property type="evidence" value="ECO:0007669"/>
    <property type="project" value="UniProtKB-EC"/>
</dbReference>
<dbReference type="EMBL" id="GAHY01002011">
    <property type="protein sequence ID" value="JAA75499.1"/>
    <property type="molecule type" value="mRNA"/>
</dbReference>
<dbReference type="STRING" id="13249.R4G345"/>
<dbReference type="VEuPathDB" id="VectorBase:RPRC006988"/>
<name>R4G345_RHOPR</name>
<dbReference type="InterPro" id="IPR006840">
    <property type="entry name" value="ChaC"/>
</dbReference>
<dbReference type="GO" id="GO:0006751">
    <property type="term" value="P:glutathione catabolic process"/>
    <property type="evidence" value="ECO:0007669"/>
    <property type="project" value="InterPro"/>
</dbReference>
<comment type="similarity">
    <text evidence="1">Belongs to the gamma-glutamylcyclotransferase family. ChaC subfamily.</text>
</comment>
<evidence type="ECO:0000313" key="8">
    <source>
        <dbReference type="EnsemblMetazoa" id="RPRC006988-PA"/>
    </source>
</evidence>
<evidence type="ECO:0000256" key="5">
    <source>
        <dbReference type="ARBA" id="ARBA00045227"/>
    </source>
</evidence>
<evidence type="ECO:0000313" key="9">
    <source>
        <dbReference type="Proteomes" id="UP000015103"/>
    </source>
</evidence>
<dbReference type="CDD" id="cd06661">
    <property type="entry name" value="GGCT_like"/>
    <property type="match status" value="1"/>
</dbReference>
<dbReference type="FunCoup" id="R4G345">
    <property type="interactions" value="277"/>
</dbReference>
<dbReference type="EnsemblMetazoa" id="RPRC006988-RA">
    <property type="protein sequence ID" value="RPRC006988-PA"/>
    <property type="gene ID" value="RPRC006988"/>
</dbReference>
<dbReference type="GO" id="GO:0005737">
    <property type="term" value="C:cytoplasm"/>
    <property type="evidence" value="ECO:0007669"/>
    <property type="project" value="TreeGrafter"/>
</dbReference>
<dbReference type="eggNOG" id="KOG3182">
    <property type="taxonomic scope" value="Eukaryota"/>
</dbReference>
<accession>R4G345</accession>
<dbReference type="EMBL" id="ACPB03008823">
    <property type="status" value="NOT_ANNOTATED_CDS"/>
    <property type="molecule type" value="Genomic_DNA"/>
</dbReference>
<dbReference type="SUPFAM" id="SSF110857">
    <property type="entry name" value="Gamma-glutamyl cyclotransferase-like"/>
    <property type="match status" value="1"/>
</dbReference>
<evidence type="ECO:0000256" key="4">
    <source>
        <dbReference type="ARBA" id="ARBA00043195"/>
    </source>
</evidence>
<keyword evidence="9" id="KW-1185">Reference proteome</keyword>
<dbReference type="PANTHER" id="PTHR12192:SF2">
    <property type="entry name" value="GLUTATHIONE-SPECIFIC GAMMA-GLUTAMYLCYCLOTRANSFERASE 2"/>
    <property type="match status" value="1"/>
</dbReference>
<reference evidence="7" key="1">
    <citation type="submission" date="2013-04" db="EMBL/GenBank/DDBJ databases">
        <title>An insight into the transcriptome of the digestive tract of the blood sucking bug, Rhodnius prolixus.</title>
        <authorList>
            <person name="Ribeiro J.M.C."/>
            <person name="Genta F.A."/>
            <person name="Sorgine M.H.F."/>
            <person name="Paiva-Silva G.O."/>
            <person name="Majerowicz D."/>
            <person name="Medeiros M."/>
            <person name="Koerich L."/>
            <person name="Terra W.R."/>
            <person name="Ferreira C."/>
            <person name="Pimentel A.C."/>
            <person name="Bisch P.M."/>
            <person name="Diniz M.M.P."/>
            <person name="Nascimento R."/>
            <person name="Salmon D."/>
            <person name="Silber A.M."/>
            <person name="Alves M."/>
            <person name="Oliveira M.F."/>
            <person name="Gondim K.C."/>
            <person name="Silva Neto M.A.C."/>
            <person name="Atella G.C."/>
            <person name="Araujo H."/>
            <person name="Dias F.S."/>
            <person name="Polycarpo C.R."/>
            <person name="Fampa P."/>
            <person name="Melo A.C."/>
            <person name="Tanaka A.S."/>
            <person name="Balczun C."/>
            <person name="Oliveira J.H.M."/>
            <person name="Goncalves R."/>
            <person name="Lazoski C."/>
            <person name="Pereira M.A."/>
            <person name="Rivera-Pomar R."/>
            <person name="Diambra L."/>
            <person name="Schaub G.A."/>
            <person name="Garcia E.S."/>
            <person name="Azambuja P."/>
            <person name="Braz G.R.C."/>
            <person name="Oliveira P.L."/>
        </authorList>
    </citation>
    <scope>NUCLEOTIDE SEQUENCE</scope>
</reference>
<comment type="function">
    <text evidence="5">Catalyzes the cleavage of glutathione into 5-oxo-L-proline and a Cys-Gly dipeptide. Acts specifically on glutathione, but not on other gamma-glutamyl peptides.</text>
</comment>
<dbReference type="Pfam" id="PF04752">
    <property type="entry name" value="ChaC"/>
    <property type="match status" value="1"/>
</dbReference>
<dbReference type="GeneID" id="141452264"/>
<sequence length="194" mass="21894">MSLWLFGYGSLIWKTDFPYNRKLSGYIQGYDRRFYQASTDHRGVPGKPGRVVTLLNSEDPEARVYGVAYEIVEAERPNVEEYLDFREKCGYSKISVPFFSYDLGGPENIETNSLKVISYIALPTNDWYLGPAPVEDIAKQIASAQGPSGTNAEYLFKLASAVRSIAPSNYEDKQLYTIEHAVQQLLNNSEKNGR</sequence>
<keyword evidence="3" id="KW-0456">Lyase</keyword>
<evidence type="ECO:0000313" key="7">
    <source>
        <dbReference type="EMBL" id="JAA75499.1"/>
    </source>
</evidence>
<reference evidence="8" key="3">
    <citation type="submission" date="2015-05" db="UniProtKB">
        <authorList>
            <consortium name="EnsemblMetazoa"/>
        </authorList>
    </citation>
    <scope>IDENTIFICATION</scope>
</reference>
<dbReference type="PANTHER" id="PTHR12192">
    <property type="entry name" value="CATION TRANSPORT PROTEIN CHAC-RELATED"/>
    <property type="match status" value="1"/>
</dbReference>
<reference evidence="9" key="2">
    <citation type="submission" date="2015-04" db="EMBL/GenBank/DDBJ databases">
        <authorList>
            <person name="Wilson R.K."/>
            <person name="Warren W."/>
            <person name="Dotson E."/>
            <person name="Oliveira P.L."/>
        </authorList>
    </citation>
    <scope>NUCLEOTIDE SEQUENCE</scope>
</reference>